<accession>A0A495JJR4</accession>
<dbReference type="OrthoDB" id="3400135at2"/>
<keyword evidence="1" id="KW-1133">Transmembrane helix</keyword>
<keyword evidence="1" id="KW-0812">Transmembrane</keyword>
<dbReference type="AlphaFoldDB" id="A0A495JJR4"/>
<keyword evidence="3" id="KW-1185">Reference proteome</keyword>
<proteinExistence type="predicted"/>
<dbReference type="EMBL" id="RBKT01000001">
    <property type="protein sequence ID" value="RKR88562.1"/>
    <property type="molecule type" value="Genomic_DNA"/>
</dbReference>
<dbReference type="Proteomes" id="UP000277671">
    <property type="component" value="Unassembled WGS sequence"/>
</dbReference>
<name>A0A495JJR4_9ACTN</name>
<evidence type="ECO:0000256" key="1">
    <source>
        <dbReference type="SAM" id="Phobius"/>
    </source>
</evidence>
<feature type="transmembrane region" description="Helical" evidence="1">
    <location>
        <begin position="44"/>
        <end position="68"/>
    </location>
</feature>
<sequence>MTPTTTQTRHPWRATARTILAALVGALSLVPTVAATTGLDTVPAVAQLIVVAGAITRILAIPGVDLWLRRFLPWLSSAPGNDVQPGI</sequence>
<dbReference type="RefSeq" id="WP_121157174.1">
    <property type="nucleotide sequence ID" value="NZ_RBKT01000001.1"/>
</dbReference>
<reference evidence="2 3" key="1">
    <citation type="submission" date="2018-10" db="EMBL/GenBank/DDBJ databases">
        <title>Sequencing the genomes of 1000 actinobacteria strains.</title>
        <authorList>
            <person name="Klenk H.-P."/>
        </authorList>
    </citation>
    <scope>NUCLEOTIDE SEQUENCE [LARGE SCALE GENOMIC DNA]</scope>
    <source>
        <strain evidence="2 3">DSM 45175</strain>
    </source>
</reference>
<evidence type="ECO:0000313" key="2">
    <source>
        <dbReference type="EMBL" id="RKR88562.1"/>
    </source>
</evidence>
<protein>
    <submittedName>
        <fullName evidence="2">Uncharacterized protein</fullName>
    </submittedName>
</protein>
<comment type="caution">
    <text evidence="2">The sequence shown here is derived from an EMBL/GenBank/DDBJ whole genome shotgun (WGS) entry which is preliminary data.</text>
</comment>
<gene>
    <name evidence="2" type="ORF">BDK92_2890</name>
</gene>
<evidence type="ECO:0000313" key="3">
    <source>
        <dbReference type="Proteomes" id="UP000277671"/>
    </source>
</evidence>
<keyword evidence="1" id="KW-0472">Membrane</keyword>
<organism evidence="2 3">
    <name type="scientific">Micromonospora pisi</name>
    <dbReference type="NCBI Taxonomy" id="589240"/>
    <lineage>
        <taxon>Bacteria</taxon>
        <taxon>Bacillati</taxon>
        <taxon>Actinomycetota</taxon>
        <taxon>Actinomycetes</taxon>
        <taxon>Micromonosporales</taxon>
        <taxon>Micromonosporaceae</taxon>
        <taxon>Micromonospora</taxon>
    </lineage>
</organism>